<organism evidence="1 2">
    <name type="scientific">Muiribacterium halophilum</name>
    <dbReference type="NCBI Taxonomy" id="2053465"/>
    <lineage>
        <taxon>Bacteria</taxon>
        <taxon>Candidatus Muiribacteriota</taxon>
        <taxon>Candidatus Muiribacteriia</taxon>
        <taxon>Candidatus Muiribacteriales</taxon>
        <taxon>Candidatus Muiribacteriaceae</taxon>
        <taxon>Candidatus Muiribacterium</taxon>
    </lineage>
</organism>
<accession>A0A2N5ZK05</accession>
<dbReference type="Proteomes" id="UP000234857">
    <property type="component" value="Unassembled WGS sequence"/>
</dbReference>
<reference evidence="1 2" key="1">
    <citation type="submission" date="2017-11" db="EMBL/GenBank/DDBJ databases">
        <title>Genome-resolved metagenomics identifies genetic mobility, metabolic interactions, and unexpected diversity in perchlorate-reducing communities.</title>
        <authorList>
            <person name="Barnum T.P."/>
            <person name="Figueroa I.A."/>
            <person name="Carlstrom C.I."/>
            <person name="Lucas L.N."/>
            <person name="Engelbrektson A.L."/>
            <person name="Coates J.D."/>
        </authorList>
    </citation>
    <scope>NUCLEOTIDE SEQUENCE [LARGE SCALE GENOMIC DNA]</scope>
    <source>
        <strain evidence="1">BM706</strain>
    </source>
</reference>
<dbReference type="AlphaFoldDB" id="A0A2N5ZK05"/>
<evidence type="ECO:0000313" key="2">
    <source>
        <dbReference type="Proteomes" id="UP000234857"/>
    </source>
</evidence>
<gene>
    <name evidence="1" type="ORF">C0601_02805</name>
</gene>
<proteinExistence type="predicted"/>
<comment type="caution">
    <text evidence="1">The sequence shown here is derived from an EMBL/GenBank/DDBJ whole genome shotgun (WGS) entry which is preliminary data.</text>
</comment>
<evidence type="ECO:0000313" key="1">
    <source>
        <dbReference type="EMBL" id="PLX19037.1"/>
    </source>
</evidence>
<name>A0A2N5ZK05_MUIH1</name>
<sequence length="190" mass="22721">MIKFTTYVSPTVFVMDSKEISVKYDSKLFNEIESNTNLERKVFRYNGERIYIDYFIAGFSWESMNSFLEMERNVESDLYTEIIKKAKKKYFSEYIKNFKRGYIDASKYFKKTEDPDKILEKIFFVPFLGNGSPEEYSYVLGSSIANSFFQRYEDSLRFKKLTSKEIKEFIEGYSYTFGVVAYIRTRYVEE</sequence>
<protein>
    <submittedName>
        <fullName evidence="1">Uncharacterized protein</fullName>
    </submittedName>
</protein>
<dbReference type="EMBL" id="PKTG01000042">
    <property type="protein sequence ID" value="PLX19037.1"/>
    <property type="molecule type" value="Genomic_DNA"/>
</dbReference>